<feature type="compositionally biased region" description="Acidic residues" evidence="14">
    <location>
        <begin position="38"/>
        <end position="62"/>
    </location>
</feature>
<evidence type="ECO:0000256" key="3">
    <source>
        <dbReference type="ARBA" id="ARBA00015325"/>
    </source>
</evidence>
<comment type="subunit">
    <text evidence="13">Interacts with the Sec translocase complex via SecD. Specifically interacts with transmembrane segments of nascent integral membrane proteins during membrane integration.</text>
</comment>
<dbReference type="PANTHER" id="PTHR12428">
    <property type="entry name" value="OXA1"/>
    <property type="match status" value="1"/>
</dbReference>
<dbReference type="InterPro" id="IPR001478">
    <property type="entry name" value="PDZ"/>
</dbReference>
<dbReference type="PROSITE" id="PS50106">
    <property type="entry name" value="PDZ"/>
    <property type="match status" value="1"/>
</dbReference>
<dbReference type="Proteomes" id="UP000238322">
    <property type="component" value="Unassembled WGS sequence"/>
</dbReference>
<dbReference type="InterPro" id="IPR036034">
    <property type="entry name" value="PDZ_sf"/>
</dbReference>
<evidence type="ECO:0000256" key="4">
    <source>
        <dbReference type="ARBA" id="ARBA00022448"/>
    </source>
</evidence>
<evidence type="ECO:0000256" key="1">
    <source>
        <dbReference type="ARBA" id="ARBA00004429"/>
    </source>
</evidence>
<keyword evidence="9 13" id="KW-0472">Membrane</keyword>
<evidence type="ECO:0000256" key="7">
    <source>
        <dbReference type="ARBA" id="ARBA00022927"/>
    </source>
</evidence>
<dbReference type="InterPro" id="IPR028055">
    <property type="entry name" value="YidC/Oxa/ALB_C"/>
</dbReference>
<dbReference type="GO" id="GO:0015031">
    <property type="term" value="P:protein transport"/>
    <property type="evidence" value="ECO:0007669"/>
    <property type="project" value="UniProtKB-KW"/>
</dbReference>
<evidence type="ECO:0000256" key="2">
    <source>
        <dbReference type="ARBA" id="ARBA00010527"/>
    </source>
</evidence>
<feature type="transmembrane region" description="Helical" evidence="13">
    <location>
        <begin position="610"/>
        <end position="630"/>
    </location>
</feature>
<feature type="domain" description="PDZ" evidence="15">
    <location>
        <begin position="114"/>
        <end position="205"/>
    </location>
</feature>
<dbReference type="Pfam" id="PF14849">
    <property type="entry name" value="YidC_periplas"/>
    <property type="match status" value="1"/>
</dbReference>
<evidence type="ECO:0000256" key="10">
    <source>
        <dbReference type="ARBA" id="ARBA00023186"/>
    </source>
</evidence>
<dbReference type="InterPro" id="IPR028053">
    <property type="entry name" value="Membr_insert_YidC_N"/>
</dbReference>
<evidence type="ECO:0000256" key="8">
    <source>
        <dbReference type="ARBA" id="ARBA00022989"/>
    </source>
</evidence>
<evidence type="ECO:0000256" key="12">
    <source>
        <dbReference type="ARBA" id="ARBA00033342"/>
    </source>
</evidence>
<comment type="function">
    <text evidence="13">Required for the insertion and/or proper folding and/or complex formation of integral membrane proteins into the membrane. Involved in integration of membrane proteins that insert both dependently and independently of the Sec translocase complex, as well as at least some lipoproteins. Aids folding of multispanning membrane proteins.</text>
</comment>
<dbReference type="HAMAP" id="MF_01810">
    <property type="entry name" value="YidC_type1"/>
    <property type="match status" value="1"/>
</dbReference>
<feature type="compositionally biased region" description="Basic and acidic residues" evidence="14">
    <location>
        <begin position="63"/>
        <end position="73"/>
    </location>
</feature>
<name>A0A2S8FEA9_9BACT</name>
<evidence type="ECO:0000256" key="6">
    <source>
        <dbReference type="ARBA" id="ARBA00022692"/>
    </source>
</evidence>
<dbReference type="Gene3D" id="2.30.42.10">
    <property type="match status" value="1"/>
</dbReference>
<keyword evidence="7 13" id="KW-0653">Protein transport</keyword>
<dbReference type="AlphaFoldDB" id="A0A2S8FEA9"/>
<dbReference type="PRINTS" id="PR01900">
    <property type="entry name" value="YIDCPROTEIN"/>
</dbReference>
<dbReference type="RefSeq" id="WP_105332416.1">
    <property type="nucleotide sequence ID" value="NZ_PUHY01000014.1"/>
</dbReference>
<dbReference type="OrthoDB" id="9780552at2"/>
<proteinExistence type="inferred from homology"/>
<comment type="caution">
    <text evidence="16">The sequence shown here is derived from an EMBL/GenBank/DDBJ whole genome shotgun (WGS) entry which is preliminary data.</text>
</comment>
<keyword evidence="4 13" id="KW-0813">Transport</keyword>
<gene>
    <name evidence="13" type="primary">yidC</name>
    <name evidence="16" type="ORF">C5Y83_24440</name>
</gene>
<comment type="similarity">
    <text evidence="2 13">Belongs to the OXA1/ALB3/YidC family. Type 1 subfamily.</text>
</comment>
<evidence type="ECO:0000256" key="13">
    <source>
        <dbReference type="HAMAP-Rule" id="MF_01810"/>
    </source>
</evidence>
<feature type="transmembrane region" description="Helical" evidence="13">
    <location>
        <begin position="677"/>
        <end position="697"/>
    </location>
</feature>
<evidence type="ECO:0000256" key="9">
    <source>
        <dbReference type="ARBA" id="ARBA00023136"/>
    </source>
</evidence>
<dbReference type="InterPro" id="IPR047196">
    <property type="entry name" value="YidC_ALB_C"/>
</dbReference>
<dbReference type="EMBL" id="PUHY01000014">
    <property type="protein sequence ID" value="PQO30511.1"/>
    <property type="molecule type" value="Genomic_DNA"/>
</dbReference>
<keyword evidence="8 13" id="KW-1133">Transmembrane helix</keyword>
<evidence type="ECO:0000256" key="14">
    <source>
        <dbReference type="SAM" id="MobiDB-lite"/>
    </source>
</evidence>
<evidence type="ECO:0000259" key="15">
    <source>
        <dbReference type="PROSITE" id="PS50106"/>
    </source>
</evidence>
<feature type="region of interest" description="Disordered" evidence="14">
    <location>
        <begin position="26"/>
        <end position="73"/>
    </location>
</feature>
<keyword evidence="10 13" id="KW-0143">Chaperone</keyword>
<keyword evidence="5 13" id="KW-1003">Cell membrane</keyword>
<dbReference type="GO" id="GO:0005886">
    <property type="term" value="C:plasma membrane"/>
    <property type="evidence" value="ECO:0007669"/>
    <property type="project" value="UniProtKB-SubCell"/>
</dbReference>
<keyword evidence="6 13" id="KW-0812">Transmembrane</keyword>
<evidence type="ECO:0000256" key="5">
    <source>
        <dbReference type="ARBA" id="ARBA00022475"/>
    </source>
</evidence>
<protein>
    <recommendedName>
        <fullName evidence="3 13">Membrane protein insertase YidC</fullName>
    </recommendedName>
    <alternativeName>
        <fullName evidence="12 13">Foldase YidC</fullName>
    </alternativeName>
    <alternativeName>
        <fullName evidence="11 13">Membrane integrase YidC</fullName>
    </alternativeName>
    <alternativeName>
        <fullName evidence="13">Membrane protein YidC</fullName>
    </alternativeName>
</protein>
<dbReference type="InterPro" id="IPR001708">
    <property type="entry name" value="YidC/ALB3/OXA1/COX18"/>
</dbReference>
<dbReference type="InterPro" id="IPR019998">
    <property type="entry name" value="Membr_insert_YidC"/>
</dbReference>
<dbReference type="PANTHER" id="PTHR12428:SF65">
    <property type="entry name" value="CYTOCHROME C OXIDASE ASSEMBLY PROTEIN COX18, MITOCHONDRIAL"/>
    <property type="match status" value="1"/>
</dbReference>
<dbReference type="GO" id="GO:0051205">
    <property type="term" value="P:protein insertion into membrane"/>
    <property type="evidence" value="ECO:0007669"/>
    <property type="project" value="TreeGrafter"/>
</dbReference>
<accession>A0A2S8FEA9</accession>
<dbReference type="GO" id="GO:0032977">
    <property type="term" value="F:membrane insertase activity"/>
    <property type="evidence" value="ECO:0007669"/>
    <property type="project" value="InterPro"/>
</dbReference>
<dbReference type="SMART" id="SM00228">
    <property type="entry name" value="PDZ"/>
    <property type="match status" value="1"/>
</dbReference>
<dbReference type="SUPFAM" id="SSF50156">
    <property type="entry name" value="PDZ domain-like"/>
    <property type="match status" value="1"/>
</dbReference>
<dbReference type="NCBIfam" id="TIGR03592">
    <property type="entry name" value="yidC_oxa1_cterm"/>
    <property type="match status" value="1"/>
</dbReference>
<dbReference type="Pfam" id="PF13180">
    <property type="entry name" value="PDZ_2"/>
    <property type="match status" value="1"/>
</dbReference>
<sequence>MERRHITFIFLAASLLLMFNMLNSSNKQQEPPAPDNQEIADLDEDAPNDNGDGENQTDDADAPADKPDEKDKVKYKREFASLGSVAADGGYRMLVTLDSKGASVHRVELSNPNYLSYEHDEDGGYLGNLAFDEADGKGVLTHVVGPGTPAAEAVANLPDTENGLKPGDKIISVNGELTPTVDQLRTVMKQTRPGQEVEVEVERKTSEEADAGTKQLTFTVKLRKHPVEVIKPEQTSLPGASGEMPRRVDHPPAFLTTLAKVGNLSARNGLSEIKGLPSLIDSNWKKTQVSDDEVHFELTLFPSDLEQLGENRKLRIVKKYRLDKVTDETKAAQGFEIHYDLELHNESDDSLAVAYRQLGPTGLPLEGWWYAHKINRGWGSAGIRDVTWESKDGSQFKMFTVYQMVEQQEDAVKNGSDPQTPLYALGQDIETKYSGVDAQYFNCTMILDDEGSDPTIDLAKGTCGPIGPIDPTYKPRTDCTFTLESRAYPMAAGQTVTQKFKIFAGPKKEEVLEHYGLEDVEYYGWFGFVSKPLLWILHTLYAVLGNYGLAIIVLTLMVRGAMHPISRKQAKNMQIQQALAPEIKRISDQYKDDPEGRLKAQQELFKKHKFNPVGGCLMMFIQLPIFLGLYRGLAVDFELRQAPLIPGISWCSNLAAPDQFWYWGDIMPDFITQPGSMFSLGPYLNILPLVTVVLFLVQQKMFMPPPQDEQQAMQQKVMTFMMIFMGVIFFKVPAGLCIYFITSSIWGIIERKMLPKPKNVPVVIEAKPEAVKQPRVRQSKRKK</sequence>
<feature type="transmembrane region" description="Helical" evidence="13">
    <location>
        <begin position="718"/>
        <end position="749"/>
    </location>
</feature>
<reference evidence="16 17" key="1">
    <citation type="submission" date="2018-02" db="EMBL/GenBank/DDBJ databases">
        <title>Comparative genomes isolates from brazilian mangrove.</title>
        <authorList>
            <person name="Araujo J.E."/>
            <person name="Taketani R.G."/>
            <person name="Silva M.C.P."/>
            <person name="Loureco M.V."/>
            <person name="Andreote F.D."/>
        </authorList>
    </citation>
    <scope>NUCLEOTIDE SEQUENCE [LARGE SCALE GENOMIC DNA]</scope>
    <source>
        <strain evidence="16 17">Hex-1 MGV</strain>
    </source>
</reference>
<evidence type="ECO:0000313" key="17">
    <source>
        <dbReference type="Proteomes" id="UP000238322"/>
    </source>
</evidence>
<feature type="transmembrane region" description="Helical" evidence="13">
    <location>
        <begin position="533"/>
        <end position="558"/>
    </location>
</feature>
<dbReference type="Pfam" id="PF02096">
    <property type="entry name" value="60KD_IMP"/>
    <property type="match status" value="1"/>
</dbReference>
<organism evidence="16 17">
    <name type="scientific">Blastopirellula marina</name>
    <dbReference type="NCBI Taxonomy" id="124"/>
    <lineage>
        <taxon>Bacteria</taxon>
        <taxon>Pseudomonadati</taxon>
        <taxon>Planctomycetota</taxon>
        <taxon>Planctomycetia</taxon>
        <taxon>Pirellulales</taxon>
        <taxon>Pirellulaceae</taxon>
        <taxon>Blastopirellula</taxon>
    </lineage>
</organism>
<dbReference type="PRINTS" id="PR00701">
    <property type="entry name" value="60KDINNERMP"/>
</dbReference>
<evidence type="ECO:0000313" key="16">
    <source>
        <dbReference type="EMBL" id="PQO30511.1"/>
    </source>
</evidence>
<dbReference type="CDD" id="cd20070">
    <property type="entry name" value="5TM_YidC_Alb3"/>
    <property type="match status" value="1"/>
</dbReference>
<evidence type="ECO:0000256" key="11">
    <source>
        <dbReference type="ARBA" id="ARBA00033245"/>
    </source>
</evidence>
<comment type="subcellular location">
    <subcellularLocation>
        <location evidence="1">Cell inner membrane</location>
        <topology evidence="1">Multi-pass membrane protein</topology>
    </subcellularLocation>
    <subcellularLocation>
        <location evidence="13">Cell membrane</location>
        <topology evidence="13">Multi-pass membrane protein</topology>
    </subcellularLocation>
</comment>